<organism evidence="1 2">
    <name type="scientific">Persicirhabdus sediminis</name>
    <dbReference type="NCBI Taxonomy" id="454144"/>
    <lineage>
        <taxon>Bacteria</taxon>
        <taxon>Pseudomonadati</taxon>
        <taxon>Verrucomicrobiota</taxon>
        <taxon>Verrucomicrobiia</taxon>
        <taxon>Verrucomicrobiales</taxon>
        <taxon>Verrucomicrobiaceae</taxon>
        <taxon>Persicirhabdus</taxon>
    </lineage>
</organism>
<keyword evidence="2" id="KW-1185">Reference proteome</keyword>
<proteinExistence type="predicted"/>
<evidence type="ECO:0000313" key="2">
    <source>
        <dbReference type="Proteomes" id="UP000624703"/>
    </source>
</evidence>
<comment type="caution">
    <text evidence="1">The sequence shown here is derived from an EMBL/GenBank/DDBJ whole genome shotgun (WGS) entry which is preliminary data.</text>
</comment>
<protein>
    <submittedName>
        <fullName evidence="1">Uncharacterized protein</fullName>
    </submittedName>
</protein>
<name>A0A8J7SKG6_9BACT</name>
<dbReference type="Proteomes" id="UP000624703">
    <property type="component" value="Unassembled WGS sequence"/>
</dbReference>
<sequence length="353" mass="39794">MVKLHYLLIVLLAPSLVVMFWAAQSGALEDAGMTHAYNNYRKETARLVEENRHDELAYAYQKWLSKFEQLMAESDPDSEKRLQIMSEMTALYSALGQDERSADLSITVRDEAKKRGYSHLADVHTVSAVGNIYYAKGRGNAQDLLELIEKINISMPAAERLGPLDHLCLLQNKIEIQTRSADYRGALDSLDEFIAHLQSYTEAGFSPSMSMSSLCLTWATQKQAELQIVAAAKDAYLATGHGSKEQLVELLGQLDASMQAAQCLDATVPLYLLQAKMEIQIRNGTYQDALETCHELKSRHQLYNSLVYSEEKCRALFSYQLEPSWWWRQMQIFQPAGVLSDAGNSSWHARLSN</sequence>
<accession>A0A8J7SKG6</accession>
<dbReference type="AlphaFoldDB" id="A0A8J7SKG6"/>
<evidence type="ECO:0000313" key="1">
    <source>
        <dbReference type="EMBL" id="MBK1792825.1"/>
    </source>
</evidence>
<dbReference type="RefSeq" id="WP_200312830.1">
    <property type="nucleotide sequence ID" value="NZ_JAENIM010000047.1"/>
</dbReference>
<dbReference type="EMBL" id="JAENIM010000047">
    <property type="protein sequence ID" value="MBK1792825.1"/>
    <property type="molecule type" value="Genomic_DNA"/>
</dbReference>
<reference evidence="1" key="1">
    <citation type="submission" date="2021-01" db="EMBL/GenBank/DDBJ databases">
        <title>Modified the classification status of verrucomicrobia.</title>
        <authorList>
            <person name="Feng X."/>
        </authorList>
    </citation>
    <scope>NUCLEOTIDE SEQUENCE</scope>
    <source>
        <strain evidence="1">_KCTC 22039</strain>
    </source>
</reference>
<gene>
    <name evidence="1" type="ORF">JIN82_16795</name>
</gene>